<dbReference type="PANTHER" id="PTHR35936">
    <property type="entry name" value="MEMBRANE-BOUND LYTIC MUREIN TRANSGLYCOSYLASE F"/>
    <property type="match status" value="1"/>
</dbReference>
<gene>
    <name evidence="4" type="ORF">WMO62_11575</name>
</gene>
<dbReference type="Proteomes" id="UP001470288">
    <property type="component" value="Unassembled WGS sequence"/>
</dbReference>
<accession>A0ABV1I3I7</accession>
<evidence type="ECO:0000259" key="3">
    <source>
        <dbReference type="SMART" id="SM00062"/>
    </source>
</evidence>
<organism evidence="4 5">
    <name type="scientific">Hominiventricola aquisgranensis</name>
    <dbReference type="NCBI Taxonomy" id="3133164"/>
    <lineage>
        <taxon>Bacteria</taxon>
        <taxon>Bacillati</taxon>
        <taxon>Bacillota</taxon>
        <taxon>Clostridia</taxon>
        <taxon>Lachnospirales</taxon>
        <taxon>Lachnospiraceae</taxon>
        <taxon>Hominiventricola</taxon>
    </lineage>
</organism>
<reference evidence="4 5" key="1">
    <citation type="submission" date="2024-03" db="EMBL/GenBank/DDBJ databases">
        <title>Human intestinal bacterial collection.</title>
        <authorList>
            <person name="Pauvert C."/>
            <person name="Hitch T.C.A."/>
            <person name="Clavel T."/>
        </authorList>
    </citation>
    <scope>NUCLEOTIDE SEQUENCE [LARGE SCALE GENOMIC DNA]</scope>
    <source>
        <strain evidence="4 5">CLA-AA-H78B</strain>
    </source>
</reference>
<dbReference type="Gene3D" id="3.40.190.10">
    <property type="entry name" value="Periplasmic binding protein-like II"/>
    <property type="match status" value="2"/>
</dbReference>
<evidence type="ECO:0000256" key="1">
    <source>
        <dbReference type="ARBA" id="ARBA00022729"/>
    </source>
</evidence>
<feature type="chain" id="PRO_5045531953" evidence="2">
    <location>
        <begin position="28"/>
        <end position="277"/>
    </location>
</feature>
<keyword evidence="5" id="KW-1185">Reference proteome</keyword>
<feature type="domain" description="Solute-binding protein family 3/N-terminal" evidence="3">
    <location>
        <begin position="43"/>
        <end position="265"/>
    </location>
</feature>
<dbReference type="SMART" id="SM00062">
    <property type="entry name" value="PBPb"/>
    <property type="match status" value="1"/>
</dbReference>
<dbReference type="InterPro" id="IPR001638">
    <property type="entry name" value="Solute-binding_3/MltF_N"/>
</dbReference>
<dbReference type="CDD" id="cd13530">
    <property type="entry name" value="PBP2_peptides_like"/>
    <property type="match status" value="1"/>
</dbReference>
<evidence type="ECO:0000313" key="4">
    <source>
        <dbReference type="EMBL" id="MEQ2579463.1"/>
    </source>
</evidence>
<evidence type="ECO:0000256" key="2">
    <source>
        <dbReference type="SAM" id="SignalP"/>
    </source>
</evidence>
<feature type="signal peptide" evidence="2">
    <location>
        <begin position="1"/>
        <end position="27"/>
    </location>
</feature>
<evidence type="ECO:0000313" key="5">
    <source>
        <dbReference type="Proteomes" id="UP001470288"/>
    </source>
</evidence>
<protein>
    <submittedName>
        <fullName evidence="4">ABC transporter substrate-binding protein</fullName>
    </submittedName>
</protein>
<dbReference type="PROSITE" id="PS51257">
    <property type="entry name" value="PROKAR_LIPOPROTEIN"/>
    <property type="match status" value="1"/>
</dbReference>
<sequence>MKRRTNKIKKMMTAGLVCTTMILTVGCAEQTVVKEQKAESLPVIVVGSDNYPPFNYLNADGDPTGIDVELAKEAFYRMGYEAEFKLINWEDKKELLESGEIDCIWGSFSMDGREEEYQWAGPYMTSYQVIAVRTDSDIYSLQDLEGKTVAVQSTTKPEELFRKHEDTRIPQLGKVLSLRNRDLIYTFLSKGYADAVAAHDTAVKQFMKDYDMEYRILEEPLLVVGLGVAFDKKDDRGLAQKLTETFEEMREDGTMKEIVGTYMEDTDCYLEVRTDET</sequence>
<dbReference type="Pfam" id="PF00497">
    <property type="entry name" value="SBP_bac_3"/>
    <property type="match status" value="1"/>
</dbReference>
<dbReference type="RefSeq" id="WP_349144747.1">
    <property type="nucleotide sequence ID" value="NZ_JBBMFC010000021.1"/>
</dbReference>
<dbReference type="PANTHER" id="PTHR35936:SF19">
    <property type="entry name" value="AMINO-ACID-BINDING PROTEIN YXEM-RELATED"/>
    <property type="match status" value="1"/>
</dbReference>
<proteinExistence type="predicted"/>
<dbReference type="SUPFAM" id="SSF53850">
    <property type="entry name" value="Periplasmic binding protein-like II"/>
    <property type="match status" value="1"/>
</dbReference>
<name>A0ABV1I3I7_9FIRM</name>
<comment type="caution">
    <text evidence="4">The sequence shown here is derived from an EMBL/GenBank/DDBJ whole genome shotgun (WGS) entry which is preliminary data.</text>
</comment>
<keyword evidence="1 2" id="KW-0732">Signal</keyword>
<dbReference type="EMBL" id="JBBMFC010000021">
    <property type="protein sequence ID" value="MEQ2579463.1"/>
    <property type="molecule type" value="Genomic_DNA"/>
</dbReference>